<organism evidence="7 8">
    <name type="scientific">Desulfoluna limicola</name>
    <dbReference type="NCBI Taxonomy" id="2810562"/>
    <lineage>
        <taxon>Bacteria</taxon>
        <taxon>Pseudomonadati</taxon>
        <taxon>Thermodesulfobacteriota</taxon>
        <taxon>Desulfobacteria</taxon>
        <taxon>Desulfobacterales</taxon>
        <taxon>Desulfolunaceae</taxon>
        <taxon>Desulfoluna</taxon>
    </lineage>
</organism>
<dbReference type="SUPFAM" id="SSF53790">
    <property type="entry name" value="Tetrapyrrole methylase"/>
    <property type="match status" value="1"/>
</dbReference>
<evidence type="ECO:0000256" key="3">
    <source>
        <dbReference type="ARBA" id="ARBA00022603"/>
    </source>
</evidence>
<keyword evidence="2" id="KW-0169">Cobalamin biosynthesis</keyword>
<dbReference type="Proteomes" id="UP001320148">
    <property type="component" value="Chromosome"/>
</dbReference>
<keyword evidence="5" id="KW-0949">S-adenosyl-L-methionine</keyword>
<name>A0ABM7PBR0_9BACT</name>
<keyword evidence="4" id="KW-0808">Transferase</keyword>
<evidence type="ECO:0000256" key="5">
    <source>
        <dbReference type="ARBA" id="ARBA00022691"/>
    </source>
</evidence>
<dbReference type="InterPro" id="IPR006363">
    <property type="entry name" value="Cbl_synth_CobJ/CibH_dom"/>
</dbReference>
<sequence length="246" mass="26301">MSMRCVDVIKGADVIAGYTVYVDLIKDFIDGKEVIATTMKKEVDRVKAAVESALAGNKVALVSSGDPGIYAMAGLALEIIKEKGVSAVRPGEGEPEDGGLTVEVVPGIPALSSGGSLLGAPLTHDFACISLSDLLTPWELIEKRLNAAASADFVMVIFNPKSKKRNWQLNKAQEIALKHRSGDTPVGIVKSAMRDGQDVTIVPLKDLHEADVDMLTTVFIGNSASEGYLDFMFTPRGYGKKYDLKS</sequence>
<accession>A0ABM7PBR0</accession>
<proteinExistence type="predicted"/>
<dbReference type="PANTHER" id="PTHR47036">
    <property type="entry name" value="COBALT-FACTOR III C(17)-METHYLTRANSFERASE-RELATED"/>
    <property type="match status" value="1"/>
</dbReference>
<keyword evidence="8" id="KW-1185">Reference proteome</keyword>
<dbReference type="RefSeq" id="WP_236890881.1">
    <property type="nucleotide sequence ID" value="NZ_AP024488.1"/>
</dbReference>
<evidence type="ECO:0000256" key="1">
    <source>
        <dbReference type="ARBA" id="ARBA00004953"/>
    </source>
</evidence>
<gene>
    <name evidence="7" type="ORF">DSLASN_02050</name>
</gene>
<dbReference type="Gene3D" id="3.30.950.10">
    <property type="entry name" value="Methyltransferase, Cobalt-precorrin-4 Transmethylase, Domain 2"/>
    <property type="match status" value="1"/>
</dbReference>
<evidence type="ECO:0000313" key="8">
    <source>
        <dbReference type="Proteomes" id="UP001320148"/>
    </source>
</evidence>
<keyword evidence="3" id="KW-0489">Methyltransferase</keyword>
<dbReference type="CDD" id="cd11646">
    <property type="entry name" value="Precorrin_3B_C17_MT"/>
    <property type="match status" value="1"/>
</dbReference>
<dbReference type="InterPro" id="IPR051810">
    <property type="entry name" value="Precorrin_MeTrfase"/>
</dbReference>
<dbReference type="NCBIfam" id="TIGR01466">
    <property type="entry name" value="cobJ_cbiH"/>
    <property type="match status" value="1"/>
</dbReference>
<dbReference type="InterPro" id="IPR035996">
    <property type="entry name" value="4pyrrol_Methylase_sf"/>
</dbReference>
<evidence type="ECO:0000256" key="4">
    <source>
        <dbReference type="ARBA" id="ARBA00022679"/>
    </source>
</evidence>
<evidence type="ECO:0000256" key="2">
    <source>
        <dbReference type="ARBA" id="ARBA00022573"/>
    </source>
</evidence>
<evidence type="ECO:0000313" key="7">
    <source>
        <dbReference type="EMBL" id="BCS94573.1"/>
    </source>
</evidence>
<feature type="domain" description="Tetrapyrrole methylase" evidence="6">
    <location>
        <begin position="1"/>
        <end position="207"/>
    </location>
</feature>
<dbReference type="InterPro" id="IPR014776">
    <property type="entry name" value="4pyrrole_Mease_sub2"/>
</dbReference>
<evidence type="ECO:0000259" key="6">
    <source>
        <dbReference type="Pfam" id="PF00590"/>
    </source>
</evidence>
<comment type="pathway">
    <text evidence="1">Cofactor biosynthesis; adenosylcobalamin biosynthesis.</text>
</comment>
<dbReference type="InterPro" id="IPR014777">
    <property type="entry name" value="4pyrrole_Mease_sub1"/>
</dbReference>
<dbReference type="EMBL" id="AP024488">
    <property type="protein sequence ID" value="BCS94573.1"/>
    <property type="molecule type" value="Genomic_DNA"/>
</dbReference>
<dbReference type="Pfam" id="PF00590">
    <property type="entry name" value="TP_methylase"/>
    <property type="match status" value="1"/>
</dbReference>
<reference evidence="7 8" key="1">
    <citation type="submission" date="2021-02" db="EMBL/GenBank/DDBJ databases">
        <title>Complete genome of Desulfoluna sp. strain ASN36.</title>
        <authorList>
            <person name="Takahashi A."/>
            <person name="Kojima H."/>
            <person name="Fukui M."/>
        </authorList>
    </citation>
    <scope>NUCLEOTIDE SEQUENCE [LARGE SCALE GENOMIC DNA]</scope>
    <source>
        <strain evidence="7 8">ASN36</strain>
    </source>
</reference>
<protein>
    <submittedName>
        <fullName evidence="7">Precorrin-3B C(17)-methyltransferase</fullName>
    </submittedName>
</protein>
<dbReference type="InterPro" id="IPR000878">
    <property type="entry name" value="4pyrrol_Mease"/>
</dbReference>
<dbReference type="PANTHER" id="PTHR47036:SF1">
    <property type="entry name" value="COBALT-FACTOR III C(17)-METHYLTRANSFERASE-RELATED"/>
    <property type="match status" value="1"/>
</dbReference>
<dbReference type="Gene3D" id="3.40.1010.10">
    <property type="entry name" value="Cobalt-precorrin-4 Transmethylase, Domain 1"/>
    <property type="match status" value="1"/>
</dbReference>